<feature type="domain" description="Retrotransposon Copia-like N-terminal" evidence="1">
    <location>
        <begin position="34"/>
        <end position="81"/>
    </location>
</feature>
<proteinExistence type="predicted"/>
<dbReference type="AlphaFoldDB" id="A0A6A6LL33"/>
<organism evidence="3 4">
    <name type="scientific">Hevea brasiliensis</name>
    <name type="common">Para rubber tree</name>
    <name type="synonym">Siphonia brasiliensis</name>
    <dbReference type="NCBI Taxonomy" id="3981"/>
    <lineage>
        <taxon>Eukaryota</taxon>
        <taxon>Viridiplantae</taxon>
        <taxon>Streptophyta</taxon>
        <taxon>Embryophyta</taxon>
        <taxon>Tracheophyta</taxon>
        <taxon>Spermatophyta</taxon>
        <taxon>Magnoliopsida</taxon>
        <taxon>eudicotyledons</taxon>
        <taxon>Gunneridae</taxon>
        <taxon>Pentapetalae</taxon>
        <taxon>rosids</taxon>
        <taxon>fabids</taxon>
        <taxon>Malpighiales</taxon>
        <taxon>Euphorbiaceae</taxon>
        <taxon>Crotonoideae</taxon>
        <taxon>Micrandreae</taxon>
        <taxon>Hevea</taxon>
    </lineage>
</organism>
<evidence type="ECO:0000259" key="2">
    <source>
        <dbReference type="Pfam" id="PF22936"/>
    </source>
</evidence>
<gene>
    <name evidence="3" type="ORF">GH714_012046</name>
</gene>
<dbReference type="InterPro" id="IPR029472">
    <property type="entry name" value="Copia-like_N"/>
</dbReference>
<dbReference type="PANTHER" id="PTHR37610:SF94">
    <property type="entry name" value="RETROTRANSPOSON COPIA-LIKE N-TERMINAL DOMAIN-CONTAINING PROTEIN"/>
    <property type="match status" value="1"/>
</dbReference>
<dbReference type="Pfam" id="PF22936">
    <property type="entry name" value="Pol_BBD"/>
    <property type="match status" value="1"/>
</dbReference>
<evidence type="ECO:0000313" key="4">
    <source>
        <dbReference type="Proteomes" id="UP000467840"/>
    </source>
</evidence>
<protein>
    <submittedName>
        <fullName evidence="3">Uncharacterized protein</fullName>
    </submittedName>
</protein>
<dbReference type="InterPro" id="IPR054722">
    <property type="entry name" value="PolX-like_BBD"/>
</dbReference>
<dbReference type="Proteomes" id="UP000467840">
    <property type="component" value="Chromosome 4"/>
</dbReference>
<feature type="domain" description="Retrovirus-related Pol polyprotein from transposon TNT 1-94-like beta-barrel" evidence="2">
    <location>
        <begin position="192"/>
        <end position="262"/>
    </location>
</feature>
<keyword evidence="4" id="KW-1185">Reference proteome</keyword>
<sequence length="404" mass="43869">MTDSQNSSHSSDSVGTVTHACNPSEDISLPYYLHHSGNHSSVIVTLELTSANFASWRRSFLLAVSIKNKQGFLDGSIPKPTPEDPLYLSWVRCNNLLVAWLLKLIGFPPDFKFTKPKGNAGGSSSSKPTSAYQVSTTKAIAESVADGLSQITVSKEQVHKLMTLLNDQIHSTSNSNISFSPISPTPQVNVAVNTGPTNHIVCNSSLFSSYKSLSNAFVSLPNGVKVPVTAIGQVSFNSCLTLHKVLLVPSFNFNLISVSKLVTTQKSFYTSSSNTSVPISSSSLSIDPLLVDPSPAVPLRRSSRQKIARSSKGIVISQRKFVLEMLKEYGLLGSKRSSVPVEVNLKMVHGDENLLANPTCYRQLIGKLMYITLARPDISYGVQVLSQFMDKPTEVRMVAAKQHP</sequence>
<dbReference type="EMBL" id="JAAGAX010000010">
    <property type="protein sequence ID" value="KAF2300329.1"/>
    <property type="molecule type" value="Genomic_DNA"/>
</dbReference>
<comment type="caution">
    <text evidence="3">The sequence shown here is derived from an EMBL/GenBank/DDBJ whole genome shotgun (WGS) entry which is preliminary data.</text>
</comment>
<reference evidence="3 4" key="1">
    <citation type="journal article" date="2020" name="Mol. Plant">
        <title>The Chromosome-Based Rubber Tree Genome Provides New Insights into Spurge Genome Evolution and Rubber Biosynthesis.</title>
        <authorList>
            <person name="Liu J."/>
            <person name="Shi C."/>
            <person name="Shi C.C."/>
            <person name="Li W."/>
            <person name="Zhang Q.J."/>
            <person name="Zhang Y."/>
            <person name="Li K."/>
            <person name="Lu H.F."/>
            <person name="Shi C."/>
            <person name="Zhu S.T."/>
            <person name="Xiao Z.Y."/>
            <person name="Nan H."/>
            <person name="Yue Y."/>
            <person name="Zhu X.G."/>
            <person name="Wu Y."/>
            <person name="Hong X.N."/>
            <person name="Fan G.Y."/>
            <person name="Tong Y."/>
            <person name="Zhang D."/>
            <person name="Mao C.L."/>
            <person name="Liu Y.L."/>
            <person name="Hao S.J."/>
            <person name="Liu W.Q."/>
            <person name="Lv M.Q."/>
            <person name="Zhang H.B."/>
            <person name="Liu Y."/>
            <person name="Hu-Tang G.R."/>
            <person name="Wang J.P."/>
            <person name="Wang J.H."/>
            <person name="Sun Y.H."/>
            <person name="Ni S.B."/>
            <person name="Chen W.B."/>
            <person name="Zhang X.C."/>
            <person name="Jiao Y.N."/>
            <person name="Eichler E.E."/>
            <person name="Li G.H."/>
            <person name="Liu X."/>
            <person name="Gao L.Z."/>
        </authorList>
    </citation>
    <scope>NUCLEOTIDE SEQUENCE [LARGE SCALE GENOMIC DNA]</scope>
    <source>
        <strain evidence="4">cv. GT1</strain>
        <tissue evidence="3">Leaf</tissue>
    </source>
</reference>
<evidence type="ECO:0000313" key="3">
    <source>
        <dbReference type="EMBL" id="KAF2300329.1"/>
    </source>
</evidence>
<dbReference type="PANTHER" id="PTHR37610">
    <property type="entry name" value="CCHC-TYPE DOMAIN-CONTAINING PROTEIN"/>
    <property type="match status" value="1"/>
</dbReference>
<evidence type="ECO:0000259" key="1">
    <source>
        <dbReference type="Pfam" id="PF14244"/>
    </source>
</evidence>
<name>A0A6A6LL33_HEVBR</name>
<accession>A0A6A6LL33</accession>
<dbReference type="Pfam" id="PF14244">
    <property type="entry name" value="Retrotran_gag_3"/>
    <property type="match status" value="1"/>
</dbReference>